<accession>A0ABQ9S2Z3</accession>
<gene>
    <name evidence="1" type="ORF">CPAR01_14031</name>
</gene>
<sequence length="107" mass="11674">MCLLCLRNLSASNDPREILRLWADFCPGCPLLRAGGTPTTAPCSSRLTPLLVQDITAGFITPLCAHDYCAFPDLFRVALLLVPNGRSTKGADVRADLTLAAMRRWDL</sequence>
<proteinExistence type="predicted"/>
<dbReference type="EMBL" id="MOPA01000014">
    <property type="protein sequence ID" value="KAK1523178.1"/>
    <property type="molecule type" value="Genomic_DNA"/>
</dbReference>
<evidence type="ECO:0000313" key="1">
    <source>
        <dbReference type="EMBL" id="KAK1523178.1"/>
    </source>
</evidence>
<dbReference type="RefSeq" id="XP_060343017.1">
    <property type="nucleotide sequence ID" value="XM_060498283.1"/>
</dbReference>
<evidence type="ECO:0000313" key="2">
    <source>
        <dbReference type="Proteomes" id="UP001241169"/>
    </source>
</evidence>
<name>A0ABQ9S2Z3_9PEZI</name>
<dbReference type="GeneID" id="85382182"/>
<organism evidence="1 2">
    <name type="scientific">Colletotrichum paranaense</name>
    <dbReference type="NCBI Taxonomy" id="1914294"/>
    <lineage>
        <taxon>Eukaryota</taxon>
        <taxon>Fungi</taxon>
        <taxon>Dikarya</taxon>
        <taxon>Ascomycota</taxon>
        <taxon>Pezizomycotina</taxon>
        <taxon>Sordariomycetes</taxon>
        <taxon>Hypocreomycetidae</taxon>
        <taxon>Glomerellales</taxon>
        <taxon>Glomerellaceae</taxon>
        <taxon>Colletotrichum</taxon>
        <taxon>Colletotrichum acutatum species complex</taxon>
    </lineage>
</organism>
<dbReference type="Proteomes" id="UP001241169">
    <property type="component" value="Unassembled WGS sequence"/>
</dbReference>
<keyword evidence="2" id="KW-1185">Reference proteome</keyword>
<comment type="caution">
    <text evidence="1">The sequence shown here is derived from an EMBL/GenBank/DDBJ whole genome shotgun (WGS) entry which is preliminary data.</text>
</comment>
<reference evidence="1 2" key="1">
    <citation type="submission" date="2016-10" db="EMBL/GenBank/DDBJ databases">
        <title>The genome sequence of Colletotrichum fioriniae PJ7.</title>
        <authorList>
            <person name="Baroncelli R."/>
        </authorList>
    </citation>
    <scope>NUCLEOTIDE SEQUENCE [LARGE SCALE GENOMIC DNA]</scope>
    <source>
        <strain evidence="1 2">IMI 384185</strain>
    </source>
</reference>
<protein>
    <submittedName>
        <fullName evidence="1">Uncharacterized protein</fullName>
    </submittedName>
</protein>